<evidence type="ECO:0000313" key="2">
    <source>
        <dbReference type="Proteomes" id="UP000001312"/>
    </source>
</evidence>
<organism evidence="1 2">
    <name type="scientific">Sclerotinia sclerotiorum (strain ATCC 18683 / 1980 / Ss-1)</name>
    <name type="common">White mold</name>
    <name type="synonym">Whetzelinia sclerotiorum</name>
    <dbReference type="NCBI Taxonomy" id="665079"/>
    <lineage>
        <taxon>Eukaryota</taxon>
        <taxon>Fungi</taxon>
        <taxon>Dikarya</taxon>
        <taxon>Ascomycota</taxon>
        <taxon>Pezizomycotina</taxon>
        <taxon>Leotiomycetes</taxon>
        <taxon>Helotiales</taxon>
        <taxon>Sclerotiniaceae</taxon>
        <taxon>Sclerotinia</taxon>
    </lineage>
</organism>
<reference evidence="2" key="1">
    <citation type="journal article" date="2011" name="PLoS Genet.">
        <title>Genomic analysis of the necrotrophic fungal pathogens Sclerotinia sclerotiorum and Botrytis cinerea.</title>
        <authorList>
            <person name="Amselem J."/>
            <person name="Cuomo C.A."/>
            <person name="van Kan J.A."/>
            <person name="Viaud M."/>
            <person name="Benito E.P."/>
            <person name="Couloux A."/>
            <person name="Coutinho P.M."/>
            <person name="de Vries R.P."/>
            <person name="Dyer P.S."/>
            <person name="Fillinger S."/>
            <person name="Fournier E."/>
            <person name="Gout L."/>
            <person name="Hahn M."/>
            <person name="Kohn L."/>
            <person name="Lapalu N."/>
            <person name="Plummer K.M."/>
            <person name="Pradier J.M."/>
            <person name="Quevillon E."/>
            <person name="Sharon A."/>
            <person name="Simon A."/>
            <person name="ten Have A."/>
            <person name="Tudzynski B."/>
            <person name="Tudzynski P."/>
            <person name="Wincker P."/>
            <person name="Andrew M."/>
            <person name="Anthouard V."/>
            <person name="Beever R.E."/>
            <person name="Beffa R."/>
            <person name="Benoit I."/>
            <person name="Bouzid O."/>
            <person name="Brault B."/>
            <person name="Chen Z."/>
            <person name="Choquer M."/>
            <person name="Collemare J."/>
            <person name="Cotton P."/>
            <person name="Danchin E.G."/>
            <person name="Da Silva C."/>
            <person name="Gautier A."/>
            <person name="Giraud C."/>
            <person name="Giraud T."/>
            <person name="Gonzalez C."/>
            <person name="Grossetete S."/>
            <person name="Guldener U."/>
            <person name="Henrissat B."/>
            <person name="Howlett B.J."/>
            <person name="Kodira C."/>
            <person name="Kretschmer M."/>
            <person name="Lappartient A."/>
            <person name="Leroch M."/>
            <person name="Levis C."/>
            <person name="Mauceli E."/>
            <person name="Neuveglise C."/>
            <person name="Oeser B."/>
            <person name="Pearson M."/>
            <person name="Poulain J."/>
            <person name="Poussereau N."/>
            <person name="Quesneville H."/>
            <person name="Rascle C."/>
            <person name="Schumacher J."/>
            <person name="Segurens B."/>
            <person name="Sexton A."/>
            <person name="Silva E."/>
            <person name="Sirven C."/>
            <person name="Soanes D.M."/>
            <person name="Talbot N.J."/>
            <person name="Templeton M."/>
            <person name="Yandava C."/>
            <person name="Yarden O."/>
            <person name="Zeng Q."/>
            <person name="Rollins J.A."/>
            <person name="Lebrun M.H."/>
            <person name="Dickman M."/>
        </authorList>
    </citation>
    <scope>NUCLEOTIDE SEQUENCE [LARGE SCALE GENOMIC DNA]</scope>
    <source>
        <strain evidence="2">ATCC 18683 / 1980 / Ss-1</strain>
    </source>
</reference>
<dbReference type="KEGG" id="ssl:SS1G_14305"/>
<protein>
    <submittedName>
        <fullName evidence="1">Uncharacterized protein</fullName>
    </submittedName>
</protein>
<dbReference type="AlphaFoldDB" id="A7F9M4"/>
<dbReference type="GeneID" id="5480803"/>
<proteinExistence type="predicted"/>
<dbReference type="InParanoid" id="A7F9M4"/>
<keyword evidence="2" id="KW-1185">Reference proteome</keyword>
<gene>
    <name evidence="1" type="ORF">SS1G_14305</name>
</gene>
<dbReference type="RefSeq" id="XP_001584692.1">
    <property type="nucleotide sequence ID" value="XM_001584642.1"/>
</dbReference>
<accession>A7F9M4</accession>
<evidence type="ECO:0000313" key="1">
    <source>
        <dbReference type="EMBL" id="EDO00435.1"/>
    </source>
</evidence>
<dbReference type="Proteomes" id="UP000001312">
    <property type="component" value="Unassembled WGS sequence"/>
</dbReference>
<sequence length="39" mass="4310">MDDGDTRTSNILACDITEALSDGLGKVELRFRGVSSFRY</sequence>
<dbReference type="EMBL" id="CH476652">
    <property type="protein sequence ID" value="EDO00435.1"/>
    <property type="molecule type" value="Genomic_DNA"/>
</dbReference>
<name>A7F9M4_SCLS1</name>